<evidence type="ECO:0000256" key="1">
    <source>
        <dbReference type="SAM" id="Phobius"/>
    </source>
</evidence>
<reference evidence="2" key="1">
    <citation type="submission" date="2022-11" db="EMBL/GenBank/DDBJ databases">
        <authorList>
            <person name="Kikuchi T."/>
        </authorList>
    </citation>
    <scope>NUCLEOTIDE SEQUENCE</scope>
    <source>
        <strain evidence="2">PS1010</strain>
    </source>
</reference>
<evidence type="ECO:0000313" key="3">
    <source>
        <dbReference type="Proteomes" id="UP001152747"/>
    </source>
</evidence>
<gene>
    <name evidence="2" type="ORF">CAMP_LOCUS2089</name>
</gene>
<keyword evidence="1" id="KW-0472">Membrane</keyword>
<evidence type="ECO:0000313" key="2">
    <source>
        <dbReference type="EMBL" id="CAI5439452.1"/>
    </source>
</evidence>
<dbReference type="EMBL" id="CANHGI010000001">
    <property type="protein sequence ID" value="CAI5439452.1"/>
    <property type="molecule type" value="Genomic_DNA"/>
</dbReference>
<keyword evidence="1" id="KW-0812">Transmembrane</keyword>
<dbReference type="Proteomes" id="UP001152747">
    <property type="component" value="Unassembled WGS sequence"/>
</dbReference>
<name>A0A9P1I682_9PELO</name>
<protein>
    <recommendedName>
        <fullName evidence="4">Receptor expression-enhancing protein</fullName>
    </recommendedName>
</protein>
<accession>A0A9P1I682</accession>
<dbReference type="AlphaFoldDB" id="A0A9P1I682"/>
<feature type="transmembrane region" description="Helical" evidence="1">
    <location>
        <begin position="43"/>
        <end position="76"/>
    </location>
</feature>
<organism evidence="2 3">
    <name type="scientific">Caenorhabditis angaria</name>
    <dbReference type="NCBI Taxonomy" id="860376"/>
    <lineage>
        <taxon>Eukaryota</taxon>
        <taxon>Metazoa</taxon>
        <taxon>Ecdysozoa</taxon>
        <taxon>Nematoda</taxon>
        <taxon>Chromadorea</taxon>
        <taxon>Rhabditida</taxon>
        <taxon>Rhabditina</taxon>
        <taxon>Rhabditomorpha</taxon>
        <taxon>Rhabditoidea</taxon>
        <taxon>Rhabditidae</taxon>
        <taxon>Peloderinae</taxon>
        <taxon>Caenorhabditis</taxon>
    </lineage>
</organism>
<keyword evidence="1" id="KW-1133">Transmembrane helix</keyword>
<comment type="caution">
    <text evidence="2">The sequence shown here is derived from an EMBL/GenBank/DDBJ whole genome shotgun (WGS) entry which is preliminary data.</text>
</comment>
<proteinExistence type="predicted"/>
<evidence type="ECO:0008006" key="4">
    <source>
        <dbReference type="Google" id="ProtNLM"/>
    </source>
</evidence>
<keyword evidence="3" id="KW-1185">Reference proteome</keyword>
<sequence length="202" mass="23270">MSDEILKSTIKAIHEYIHDTTHFTARYLADLEIKTEITSNNWAAFHVFLIVIGCFTPYAHIIANFLLVFIPFLLIFVFPKECPKPEKLQSYFISFGILTIFDRYLEELPLYYLMKLALFAFLFIPDYDFVAKTEVSTAKPTSIRKSTSRKTCSGRKSVKKTIVEEYYKEEELLSPNGTVIHRKVTGPFQRIVSQESSSPTSS</sequence>